<gene>
    <name evidence="2" type="ORF">H5410_052156</name>
</gene>
<sequence length="78" mass="8482">MTKADAAVSSIPPTIVTSDNFYNDGIPSNPLLDVRVETTTPNNSDVPYEGKVSDVTQSRKHKREKFDLNCDAVTPSEG</sequence>
<keyword evidence="3" id="KW-1185">Reference proteome</keyword>
<dbReference type="AlphaFoldDB" id="A0A9J5X025"/>
<name>A0A9J5X025_SOLCO</name>
<reference evidence="2 3" key="1">
    <citation type="submission" date="2020-09" db="EMBL/GenBank/DDBJ databases">
        <title>De no assembly of potato wild relative species, Solanum commersonii.</title>
        <authorList>
            <person name="Cho K."/>
        </authorList>
    </citation>
    <scope>NUCLEOTIDE SEQUENCE [LARGE SCALE GENOMIC DNA]</scope>
    <source>
        <strain evidence="2">LZ3.2</strain>
        <tissue evidence="2">Leaf</tissue>
    </source>
</reference>
<comment type="caution">
    <text evidence="2">The sequence shown here is derived from an EMBL/GenBank/DDBJ whole genome shotgun (WGS) entry which is preliminary data.</text>
</comment>
<evidence type="ECO:0000256" key="1">
    <source>
        <dbReference type="SAM" id="MobiDB-lite"/>
    </source>
</evidence>
<evidence type="ECO:0000313" key="3">
    <source>
        <dbReference type="Proteomes" id="UP000824120"/>
    </source>
</evidence>
<proteinExistence type="predicted"/>
<dbReference type="Proteomes" id="UP000824120">
    <property type="component" value="Chromosome 10"/>
</dbReference>
<feature type="region of interest" description="Disordered" evidence="1">
    <location>
        <begin position="40"/>
        <end position="60"/>
    </location>
</feature>
<accession>A0A9J5X025</accession>
<evidence type="ECO:0000313" key="2">
    <source>
        <dbReference type="EMBL" id="KAG5581529.1"/>
    </source>
</evidence>
<dbReference type="EMBL" id="JACXVP010000010">
    <property type="protein sequence ID" value="KAG5581529.1"/>
    <property type="molecule type" value="Genomic_DNA"/>
</dbReference>
<organism evidence="2 3">
    <name type="scientific">Solanum commersonii</name>
    <name type="common">Commerson's wild potato</name>
    <name type="synonym">Commerson's nightshade</name>
    <dbReference type="NCBI Taxonomy" id="4109"/>
    <lineage>
        <taxon>Eukaryota</taxon>
        <taxon>Viridiplantae</taxon>
        <taxon>Streptophyta</taxon>
        <taxon>Embryophyta</taxon>
        <taxon>Tracheophyta</taxon>
        <taxon>Spermatophyta</taxon>
        <taxon>Magnoliopsida</taxon>
        <taxon>eudicotyledons</taxon>
        <taxon>Gunneridae</taxon>
        <taxon>Pentapetalae</taxon>
        <taxon>asterids</taxon>
        <taxon>lamiids</taxon>
        <taxon>Solanales</taxon>
        <taxon>Solanaceae</taxon>
        <taxon>Solanoideae</taxon>
        <taxon>Solaneae</taxon>
        <taxon>Solanum</taxon>
    </lineage>
</organism>
<protein>
    <submittedName>
        <fullName evidence="2">Uncharacterized protein</fullName>
    </submittedName>
</protein>
<dbReference type="OrthoDB" id="10072024at2759"/>